<dbReference type="STRING" id="439481.Aboo_1045"/>
<keyword evidence="2" id="KW-1185">Reference proteome</keyword>
<dbReference type="HOGENOM" id="CLU_2519555_0_0_2"/>
<dbReference type="EMBL" id="CP001941">
    <property type="protein sequence ID" value="ADD08854.1"/>
    <property type="molecule type" value="Genomic_DNA"/>
</dbReference>
<gene>
    <name evidence="1" type="ordered locus">Aboo_1045</name>
</gene>
<reference evidence="1" key="1">
    <citation type="submission" date="2010-02" db="EMBL/GenBank/DDBJ databases">
        <title>Complete sequence of Aciduliprofundum boonei T469.</title>
        <authorList>
            <consortium name="US DOE Joint Genome Institute"/>
            <person name="Lucas S."/>
            <person name="Copeland A."/>
            <person name="Lapidus A."/>
            <person name="Cheng J.-F."/>
            <person name="Bruce D."/>
            <person name="Goodwin L."/>
            <person name="Pitluck S."/>
            <person name="Saunders E."/>
            <person name="Detter J.C."/>
            <person name="Han C."/>
            <person name="Tapia R."/>
            <person name="Land M."/>
            <person name="Hauser L."/>
            <person name="Kyrpides N."/>
            <person name="Mikhailova N."/>
            <person name="Flores G."/>
            <person name="Reysenbach A.-L."/>
            <person name="Woyke T."/>
        </authorList>
    </citation>
    <scope>NUCLEOTIDE SEQUENCE</scope>
    <source>
        <strain evidence="1">T469</strain>
    </source>
</reference>
<dbReference type="KEGG" id="abi:Aboo_1045"/>
<dbReference type="AlphaFoldDB" id="B5IHA7"/>
<evidence type="ECO:0000313" key="1">
    <source>
        <dbReference type="EMBL" id="ADD08854.1"/>
    </source>
</evidence>
<name>B5IHA7_ACIB4</name>
<protein>
    <submittedName>
        <fullName evidence="1">Uncharacterized protein</fullName>
    </submittedName>
</protein>
<accession>B5IHA7</accession>
<dbReference type="Proteomes" id="UP000001400">
    <property type="component" value="Chromosome"/>
</dbReference>
<proteinExistence type="predicted"/>
<evidence type="ECO:0000313" key="2">
    <source>
        <dbReference type="Proteomes" id="UP000001400"/>
    </source>
</evidence>
<sequence>MVKYMSKDYGIVEEVKIEGVKNVSERIAAEYKYIIEKYGIPEKDWKLISQAIVKEKDGRSFDVLNIEFPDGHIKIIYFDRSLIY</sequence>
<organism evidence="1 2">
    <name type="scientific">Aciduliprofundum boonei (strain DSM 19572 / T469)</name>
    <dbReference type="NCBI Taxonomy" id="439481"/>
    <lineage>
        <taxon>Archaea</taxon>
        <taxon>Methanobacteriati</taxon>
        <taxon>Thermoplasmatota</taxon>
        <taxon>DHVE2 group</taxon>
        <taxon>Candidatus Aciduliprofundum</taxon>
    </lineage>
</organism>